<dbReference type="PROSITE" id="PS51257">
    <property type="entry name" value="PROKAR_LIPOPROTEIN"/>
    <property type="match status" value="1"/>
</dbReference>
<dbReference type="PANTHER" id="PTHR11941">
    <property type="entry name" value="ENOYL-COA HYDRATASE-RELATED"/>
    <property type="match status" value="1"/>
</dbReference>
<evidence type="ECO:0000313" key="3">
    <source>
        <dbReference type="EMBL" id="ADI90669.1"/>
    </source>
</evidence>
<dbReference type="CDD" id="cd06558">
    <property type="entry name" value="crotonase-like"/>
    <property type="match status" value="1"/>
</dbReference>
<dbReference type="GO" id="GO:0003824">
    <property type="term" value="F:catalytic activity"/>
    <property type="evidence" value="ECO:0007669"/>
    <property type="project" value="UniProtKB-ARBA"/>
</dbReference>
<accession>A0AAN0P8B2</accession>
<dbReference type="GO" id="GO:0006635">
    <property type="term" value="P:fatty acid beta-oxidation"/>
    <property type="evidence" value="ECO:0007669"/>
    <property type="project" value="TreeGrafter"/>
</dbReference>
<evidence type="ECO:0000313" key="4">
    <source>
        <dbReference type="Proteomes" id="UP000000392"/>
    </source>
</evidence>
<sequence length="368" mass="40271">MKILKSAVLSAVAISLAACSHYSQSLNTSNSKANVSQIKKGSEMINSEIQRKHIKLETHDNVLIAHLDGGPYQLMGLDMAEELSELLDDLEKKHTSVEAVIFTGDHPDYFIAHADVRWLQEGGASIPKLGLKTSSLVARTSKSIRGVPGLEQLAELTPLDGGMQLDKLHETFLRMNRSGVIFIAALNGSALGLGSEFAQACDIRIMVDGNYVIGQPEVLLGINPGGGGTQRLTRLVGTHRALMMMLEGKPVSPKAALEIGYVDEVVPKDQLIDKALERAIYLSKRPKTARAAIKRAAYFGGSETLEEGLHRERTEFIHISPTETAQKLMKGYLEQTDQRKKLPFYDAEVFQETLKRGSLPLASEGNKK</sequence>
<proteinExistence type="inferred from homology"/>
<gene>
    <name evidence="3" type="ordered locus">AOLE_08900</name>
</gene>
<dbReference type="InterPro" id="IPR029045">
    <property type="entry name" value="ClpP/crotonase-like_dom_sf"/>
</dbReference>
<name>A0AAN0P8B2_ACISD</name>
<dbReference type="Pfam" id="PF00378">
    <property type="entry name" value="ECH_1"/>
    <property type="match status" value="1"/>
</dbReference>
<dbReference type="KEGG" id="acd:AOLE_08900"/>
<reference evidence="3 4" key="1">
    <citation type="journal article" date="2010" name="J. Bacteriol.">
        <title>Complete genome sequence of the diesel-degrading Acinetobacter sp. strain DR1.</title>
        <authorList>
            <person name="Jung J."/>
            <person name="Baek J.H."/>
            <person name="Park W."/>
        </authorList>
    </citation>
    <scope>NUCLEOTIDE SEQUENCE [LARGE SCALE GENOMIC DNA]</scope>
    <source>
        <strain evidence="4">JCM 16667 / KCTC 23045 / DR1</strain>
    </source>
</reference>
<dbReference type="Proteomes" id="UP000000392">
    <property type="component" value="Chromosome"/>
</dbReference>
<dbReference type="EMBL" id="CP002080">
    <property type="protein sequence ID" value="ADI90669.1"/>
    <property type="molecule type" value="Genomic_DNA"/>
</dbReference>
<comment type="similarity">
    <text evidence="1">Belongs to the enoyl-CoA hydratase/isomerase family.</text>
</comment>
<dbReference type="Gene3D" id="3.90.226.10">
    <property type="entry name" value="2-enoyl-CoA Hydratase, Chain A, domain 1"/>
    <property type="match status" value="1"/>
</dbReference>
<evidence type="ECO:0000256" key="1">
    <source>
        <dbReference type="ARBA" id="ARBA00005254"/>
    </source>
</evidence>
<dbReference type="SUPFAM" id="SSF52096">
    <property type="entry name" value="ClpP/crotonase"/>
    <property type="match status" value="1"/>
</dbReference>
<dbReference type="InterPro" id="IPR001753">
    <property type="entry name" value="Enoyl-CoA_hydra/iso"/>
</dbReference>
<feature type="chain" id="PRO_5042862761" evidence="2">
    <location>
        <begin position="18"/>
        <end position="368"/>
    </location>
</feature>
<evidence type="ECO:0000256" key="2">
    <source>
        <dbReference type="SAM" id="SignalP"/>
    </source>
</evidence>
<organism evidence="3 4">
    <name type="scientific">Acinetobacter oleivorans (strain JCM 16667 / KCTC 23045 / DR1)</name>
    <dbReference type="NCBI Taxonomy" id="436717"/>
    <lineage>
        <taxon>Bacteria</taxon>
        <taxon>Pseudomonadati</taxon>
        <taxon>Pseudomonadota</taxon>
        <taxon>Gammaproteobacteria</taxon>
        <taxon>Moraxellales</taxon>
        <taxon>Moraxellaceae</taxon>
        <taxon>Acinetobacter</taxon>
    </lineage>
</organism>
<dbReference type="GeneID" id="9382202"/>
<dbReference type="RefSeq" id="WP_013197757.1">
    <property type="nucleotide sequence ID" value="NC_014259.1"/>
</dbReference>
<dbReference type="AlphaFoldDB" id="A0AAN0P8B2"/>
<dbReference type="PANTHER" id="PTHR11941:SF54">
    <property type="entry name" value="ENOYL-COA HYDRATASE, MITOCHONDRIAL"/>
    <property type="match status" value="1"/>
</dbReference>
<keyword evidence="2" id="KW-0732">Signal</keyword>
<feature type="signal peptide" evidence="2">
    <location>
        <begin position="1"/>
        <end position="17"/>
    </location>
</feature>
<protein>
    <submittedName>
        <fullName evidence="3">Enoyl-CoA hydratase/isomerase</fullName>
    </submittedName>
</protein>